<dbReference type="RefSeq" id="WP_072551787.1">
    <property type="nucleotide sequence ID" value="NZ_CP018153.1"/>
</dbReference>
<dbReference type="SMART" id="SM01027">
    <property type="entry name" value="Beta-Casp"/>
    <property type="match status" value="1"/>
</dbReference>
<dbReference type="GO" id="GO:0016787">
    <property type="term" value="F:hydrolase activity"/>
    <property type="evidence" value="ECO:0007669"/>
    <property type="project" value="UniProtKB-KW"/>
</dbReference>
<evidence type="ECO:0000313" key="4">
    <source>
        <dbReference type="EMBL" id="APG59132.1"/>
    </source>
</evidence>
<evidence type="ECO:0000259" key="3">
    <source>
        <dbReference type="SMART" id="SM01027"/>
    </source>
</evidence>
<dbReference type="InterPro" id="IPR011108">
    <property type="entry name" value="RMMBL"/>
</dbReference>
<dbReference type="InterPro" id="IPR050698">
    <property type="entry name" value="MBL"/>
</dbReference>
<dbReference type="OrthoDB" id="9803916at2"/>
<dbReference type="Pfam" id="PF07521">
    <property type="entry name" value="RMMBL"/>
    <property type="match status" value="1"/>
</dbReference>
<evidence type="ECO:0000313" key="5">
    <source>
        <dbReference type="Proteomes" id="UP000182510"/>
    </source>
</evidence>
<protein>
    <submittedName>
        <fullName evidence="4">MBL fold metallo-hydrolase</fullName>
    </submittedName>
</protein>
<feature type="domain" description="Metallo-beta-lactamase" evidence="2">
    <location>
        <begin position="17"/>
        <end position="235"/>
    </location>
</feature>
<dbReference type="PANTHER" id="PTHR11203:SF37">
    <property type="entry name" value="INTEGRATOR COMPLEX SUBUNIT 11"/>
    <property type="match status" value="1"/>
</dbReference>
<dbReference type="Gene3D" id="3.40.50.10890">
    <property type="match status" value="1"/>
</dbReference>
<dbReference type="PANTHER" id="PTHR11203">
    <property type="entry name" value="CLEAVAGE AND POLYADENYLATION SPECIFICITY FACTOR FAMILY MEMBER"/>
    <property type="match status" value="1"/>
</dbReference>
<dbReference type="CDD" id="cd16295">
    <property type="entry name" value="TTHA0252-CPSF-like_MBL-fold"/>
    <property type="match status" value="1"/>
</dbReference>
<dbReference type="EMBL" id="CP018153">
    <property type="protein sequence ID" value="APG59132.1"/>
    <property type="molecule type" value="Genomic_DNA"/>
</dbReference>
<dbReference type="SUPFAM" id="SSF56281">
    <property type="entry name" value="Metallo-hydrolase/oxidoreductase"/>
    <property type="match status" value="1"/>
</dbReference>
<dbReference type="GO" id="GO:0004521">
    <property type="term" value="F:RNA endonuclease activity"/>
    <property type="evidence" value="ECO:0007669"/>
    <property type="project" value="TreeGrafter"/>
</dbReference>
<keyword evidence="1 4" id="KW-0378">Hydrolase</keyword>
<dbReference type="Gene3D" id="3.60.15.10">
    <property type="entry name" value="Ribonuclease Z/Hydroxyacylglutathione hydrolase-like"/>
    <property type="match status" value="1"/>
</dbReference>
<evidence type="ECO:0000259" key="2">
    <source>
        <dbReference type="SMART" id="SM00849"/>
    </source>
</evidence>
<dbReference type="Pfam" id="PF00753">
    <property type="entry name" value="Lactamase_B"/>
    <property type="match status" value="1"/>
</dbReference>
<reference evidence="4 5" key="1">
    <citation type="submission" date="2016-11" db="EMBL/GenBank/DDBJ databases">
        <title>Gramella sp. LPB0144 isolated from marine environment.</title>
        <authorList>
            <person name="Kim E."/>
            <person name="Yi H."/>
        </authorList>
    </citation>
    <scope>NUCLEOTIDE SEQUENCE [LARGE SCALE GENOMIC DNA]</scope>
    <source>
        <strain evidence="4 5">LPB0144</strain>
    </source>
</reference>
<dbReference type="KEGG" id="grl:LPB144_01355"/>
<dbReference type="SMART" id="SM00849">
    <property type="entry name" value="Lactamase_B"/>
    <property type="match status" value="1"/>
</dbReference>
<feature type="domain" description="Beta-Casp" evidence="3">
    <location>
        <begin position="251"/>
        <end position="370"/>
    </location>
</feature>
<keyword evidence="5" id="KW-1185">Reference proteome</keyword>
<sequence length="457" mass="52341">MKNKVKIQFLGAAGTVTGSKYYIETSSLKILIDCGLFQGLKELRNHNWEDLPIDVAQLDYVLLTHGHLDHTGYLPRLIQQGFTGSILGNAPSLAIAEIILKDTAKIQEEEAERANKKSYSKHHPALPLYTDEDVMETLRLFKTTDVNTWIELAPNIRFKLRKAGHILGACFIELEIYEKIFVFSGDLGRENDLLLPPPEKPKWADYLFLESTYGKKLHPQTDATETLIELINTTIQNSSNLIMASFAVERLQLLIYILWELYKKNKIPRLPIYVDSPMGIDVTHLFSRFPADHKIPEHEFQAMKNHIELVSSYKRTWEIIDKPGPKIVIAGSGMMTGGRILTYLKQYSDDSENIFVLTGYQAEGTRGRQLEEGAYEVKIHGKYFPFNARIVRLESLSAHADQAELINWCRSIKNVPEQVFLVHGERQVTDAFRVKLQTEFNWHIKLPTLFEEIEISL</sequence>
<organism evidence="4 5">
    <name type="scientific">Christiangramia salexigens</name>
    <dbReference type="NCBI Taxonomy" id="1913577"/>
    <lineage>
        <taxon>Bacteria</taxon>
        <taxon>Pseudomonadati</taxon>
        <taxon>Bacteroidota</taxon>
        <taxon>Flavobacteriia</taxon>
        <taxon>Flavobacteriales</taxon>
        <taxon>Flavobacteriaceae</taxon>
        <taxon>Christiangramia</taxon>
    </lineage>
</organism>
<accession>A0A1L3J1W1</accession>
<dbReference type="AlphaFoldDB" id="A0A1L3J1W1"/>
<dbReference type="InterPro" id="IPR022712">
    <property type="entry name" value="Beta_Casp"/>
</dbReference>
<dbReference type="Pfam" id="PF10996">
    <property type="entry name" value="Beta-Casp"/>
    <property type="match status" value="1"/>
</dbReference>
<dbReference type="InterPro" id="IPR036866">
    <property type="entry name" value="RibonucZ/Hydroxyglut_hydro"/>
</dbReference>
<dbReference type="Proteomes" id="UP000182510">
    <property type="component" value="Chromosome"/>
</dbReference>
<proteinExistence type="predicted"/>
<dbReference type="STRING" id="1913577.LPB144_01355"/>
<evidence type="ECO:0000256" key="1">
    <source>
        <dbReference type="ARBA" id="ARBA00022801"/>
    </source>
</evidence>
<gene>
    <name evidence="4" type="ORF">LPB144_01355</name>
</gene>
<name>A0A1L3J1W1_9FLAO</name>
<dbReference type="InterPro" id="IPR001279">
    <property type="entry name" value="Metallo-B-lactamas"/>
</dbReference>